<dbReference type="GO" id="GO:0003677">
    <property type="term" value="F:DNA binding"/>
    <property type="evidence" value="ECO:0007669"/>
    <property type="project" value="InterPro"/>
</dbReference>
<dbReference type="Pfam" id="PF17765">
    <property type="entry name" value="MLTR_LBD"/>
    <property type="match status" value="1"/>
</dbReference>
<evidence type="ECO:0000313" key="3">
    <source>
        <dbReference type="EMBL" id="XDQ06051.1"/>
    </source>
</evidence>
<organism evidence="3">
    <name type="scientific">Streptomyces sp. R08</name>
    <dbReference type="NCBI Taxonomy" id="3238624"/>
    <lineage>
        <taxon>Bacteria</taxon>
        <taxon>Bacillati</taxon>
        <taxon>Actinomycetota</taxon>
        <taxon>Actinomycetes</taxon>
        <taxon>Kitasatosporales</taxon>
        <taxon>Streptomycetaceae</taxon>
        <taxon>Streptomyces</taxon>
    </lineage>
</organism>
<evidence type="ECO:0000259" key="2">
    <source>
        <dbReference type="PROSITE" id="PS50943"/>
    </source>
</evidence>
<dbReference type="Gene3D" id="1.10.260.40">
    <property type="entry name" value="lambda repressor-like DNA-binding domains"/>
    <property type="match status" value="1"/>
</dbReference>
<gene>
    <name evidence="3" type="ORF">AB5J58_40400</name>
</gene>
<proteinExistence type="predicted"/>
<reference evidence="3" key="1">
    <citation type="submission" date="2024-07" db="EMBL/GenBank/DDBJ databases">
        <authorList>
            <person name="Yu S.T."/>
        </authorList>
    </citation>
    <scope>NUCLEOTIDE SEQUENCE</scope>
    <source>
        <strain evidence="3">R08</strain>
    </source>
</reference>
<dbReference type="AlphaFoldDB" id="A0AB39MLY8"/>
<feature type="region of interest" description="Disordered" evidence="1">
    <location>
        <begin position="1"/>
        <end position="35"/>
    </location>
</feature>
<dbReference type="InterPro" id="IPR001387">
    <property type="entry name" value="Cro/C1-type_HTH"/>
</dbReference>
<dbReference type="Gene3D" id="3.30.450.180">
    <property type="match status" value="1"/>
</dbReference>
<evidence type="ECO:0000256" key="1">
    <source>
        <dbReference type="SAM" id="MobiDB-lite"/>
    </source>
</evidence>
<dbReference type="PANTHER" id="PTHR35010:SF2">
    <property type="entry name" value="BLL4672 PROTEIN"/>
    <property type="match status" value="1"/>
</dbReference>
<name>A0AB39MLY8_9ACTN</name>
<accession>A0AB39MLY8</accession>
<dbReference type="PROSITE" id="PS50943">
    <property type="entry name" value="HTH_CROC1"/>
    <property type="match status" value="1"/>
</dbReference>
<dbReference type="CDD" id="cd00093">
    <property type="entry name" value="HTH_XRE"/>
    <property type="match status" value="1"/>
</dbReference>
<dbReference type="EMBL" id="CP163431">
    <property type="protein sequence ID" value="XDQ06051.1"/>
    <property type="molecule type" value="Genomic_DNA"/>
</dbReference>
<dbReference type="InterPro" id="IPR041413">
    <property type="entry name" value="MLTR_LBD"/>
</dbReference>
<feature type="compositionally biased region" description="Basic and acidic residues" evidence="1">
    <location>
        <begin position="1"/>
        <end position="10"/>
    </location>
</feature>
<dbReference type="SUPFAM" id="SSF47413">
    <property type="entry name" value="lambda repressor-like DNA-binding domains"/>
    <property type="match status" value="1"/>
</dbReference>
<feature type="domain" description="HTH cro/C1-type" evidence="2">
    <location>
        <begin position="42"/>
        <end position="90"/>
    </location>
</feature>
<dbReference type="SMART" id="SM00530">
    <property type="entry name" value="HTH_XRE"/>
    <property type="match status" value="1"/>
</dbReference>
<dbReference type="InterPro" id="IPR010982">
    <property type="entry name" value="Lambda_DNA-bd_dom_sf"/>
</dbReference>
<sequence length="293" mass="32896">MYNDDVRPDPVEGLGQFLRSRRERVSPADAGLSTAGRRRVPGLRRDEVAALAGVSPSYYSRLEQGRELSPSVRVLEAMARVLRLPEEDRLELFRLARPTSRRTKSPSRVERVRPHLRQLIESWTRTPAFIIGHAQDLLATNALADALYQDFAARDNVLRMLFLDPAAKTFYRSPERARNRAVADLQQTAASTPEDPRILELVGELSVRSAEFRSLWAREYTRVPPYEIKQMRHSVVGDLELRHEALTIRSAPGQQLIILQAEPDSASADGLALLGSLSAPDVPHQQNPARDAQ</sequence>
<dbReference type="RefSeq" id="WP_369191086.1">
    <property type="nucleotide sequence ID" value="NZ_CP163431.1"/>
</dbReference>
<dbReference type="PANTHER" id="PTHR35010">
    <property type="entry name" value="BLL4672 PROTEIN-RELATED"/>
    <property type="match status" value="1"/>
</dbReference>
<protein>
    <submittedName>
        <fullName evidence="3">Helix-turn-helix transcriptional regulator</fullName>
    </submittedName>
</protein>
<dbReference type="Pfam" id="PF13560">
    <property type="entry name" value="HTH_31"/>
    <property type="match status" value="1"/>
</dbReference>